<dbReference type="Pfam" id="PF07920">
    <property type="entry name" value="DUF1684"/>
    <property type="match status" value="1"/>
</dbReference>
<name>A0A1H1STV4_9MICO</name>
<accession>A0A1H1STV4</accession>
<dbReference type="AlphaFoldDB" id="A0A1H1STV4"/>
<dbReference type="Proteomes" id="UP000181956">
    <property type="component" value="Chromosome I"/>
</dbReference>
<dbReference type="STRING" id="412690.SAMN04489834_1619"/>
<evidence type="ECO:0000313" key="1">
    <source>
        <dbReference type="EMBL" id="SDS51283.1"/>
    </source>
</evidence>
<dbReference type="PANTHER" id="PTHR41913">
    <property type="entry name" value="DUF1684 DOMAIN-CONTAINING PROTEIN"/>
    <property type="match status" value="1"/>
</dbReference>
<keyword evidence="2" id="KW-1185">Reference proteome</keyword>
<proteinExistence type="predicted"/>
<gene>
    <name evidence="1" type="ORF">SAMN04489834_1619</name>
</gene>
<dbReference type="EMBL" id="LT629742">
    <property type="protein sequence ID" value="SDS51283.1"/>
    <property type="molecule type" value="Genomic_DNA"/>
</dbReference>
<protein>
    <recommendedName>
        <fullName evidence="3">DUF1684 domain-containing protein</fullName>
    </recommendedName>
</protein>
<dbReference type="InterPro" id="IPR012467">
    <property type="entry name" value="DUF1684"/>
</dbReference>
<evidence type="ECO:0000313" key="2">
    <source>
        <dbReference type="Proteomes" id="UP000181956"/>
    </source>
</evidence>
<dbReference type="PANTHER" id="PTHR41913:SF1">
    <property type="entry name" value="DUF1684 DOMAIN-CONTAINING PROTEIN"/>
    <property type="match status" value="1"/>
</dbReference>
<evidence type="ECO:0008006" key="3">
    <source>
        <dbReference type="Google" id="ProtNLM"/>
    </source>
</evidence>
<sequence length="280" mass="29735">MPHQLRIETMTASTATATDLGSTLGSDLSSELLATLVAEHSEWHEGRLAALVAPQGNLALVETRWLPDGTELSAGEALVGQAPTVTATVLARKNLDTGAPEHGVRLWDAASPAIRAFDTVPVFDYDPAWLIQAEFTPVAEGRTIPFEHIRDNGGSRDLVVPGDIRFTLGDTEYTMSAFDDGGTLLLVFGDATNGIDGDTGTYGSGRFLFVQRTDGGGSFDGRSGTPGPVTLDFNRAFVPPCGFSAQYNCPLPPAQNRFALPVTAGERVARFTGGFDIYTL</sequence>
<organism evidence="1 2">
    <name type="scientific">Microterricola viridarii</name>
    <dbReference type="NCBI Taxonomy" id="412690"/>
    <lineage>
        <taxon>Bacteria</taxon>
        <taxon>Bacillati</taxon>
        <taxon>Actinomycetota</taxon>
        <taxon>Actinomycetes</taxon>
        <taxon>Micrococcales</taxon>
        <taxon>Microbacteriaceae</taxon>
        <taxon>Microterricola</taxon>
    </lineage>
</organism>
<reference evidence="2" key="1">
    <citation type="submission" date="2016-10" db="EMBL/GenBank/DDBJ databases">
        <authorList>
            <person name="Varghese N."/>
            <person name="Submissions S."/>
        </authorList>
    </citation>
    <scope>NUCLEOTIDE SEQUENCE [LARGE SCALE GENOMIC DNA]</scope>
    <source>
        <strain evidence="2">DSM 21772</strain>
    </source>
</reference>